<keyword evidence="1" id="KW-1133">Transmembrane helix</keyword>
<evidence type="ECO:0000313" key="2">
    <source>
        <dbReference type="EMBL" id="KKN81355.1"/>
    </source>
</evidence>
<protein>
    <submittedName>
        <fullName evidence="2">Uncharacterized protein</fullName>
    </submittedName>
</protein>
<reference evidence="2" key="1">
    <citation type="journal article" date="2015" name="Nature">
        <title>Complex archaea that bridge the gap between prokaryotes and eukaryotes.</title>
        <authorList>
            <person name="Spang A."/>
            <person name="Saw J.H."/>
            <person name="Jorgensen S.L."/>
            <person name="Zaremba-Niedzwiedzka K."/>
            <person name="Martijn J."/>
            <person name="Lind A.E."/>
            <person name="van Eijk R."/>
            <person name="Schleper C."/>
            <person name="Guy L."/>
            <person name="Ettema T.J."/>
        </authorList>
    </citation>
    <scope>NUCLEOTIDE SEQUENCE</scope>
</reference>
<dbReference type="AlphaFoldDB" id="A0A0F9TJH8"/>
<name>A0A0F9TJH8_9ZZZZ</name>
<organism evidence="2">
    <name type="scientific">marine sediment metagenome</name>
    <dbReference type="NCBI Taxonomy" id="412755"/>
    <lineage>
        <taxon>unclassified sequences</taxon>
        <taxon>metagenomes</taxon>
        <taxon>ecological metagenomes</taxon>
    </lineage>
</organism>
<dbReference type="EMBL" id="LAZR01000215">
    <property type="protein sequence ID" value="KKN81355.1"/>
    <property type="molecule type" value="Genomic_DNA"/>
</dbReference>
<proteinExistence type="predicted"/>
<gene>
    <name evidence="2" type="ORF">LCGC14_0319680</name>
</gene>
<feature type="transmembrane region" description="Helical" evidence="1">
    <location>
        <begin position="14"/>
        <end position="35"/>
    </location>
</feature>
<keyword evidence="1" id="KW-0812">Transmembrane</keyword>
<evidence type="ECO:0000256" key="1">
    <source>
        <dbReference type="SAM" id="Phobius"/>
    </source>
</evidence>
<keyword evidence="1" id="KW-0472">Membrane</keyword>
<comment type="caution">
    <text evidence="2">The sequence shown here is derived from an EMBL/GenBank/DDBJ whole genome shotgun (WGS) entry which is preliminary data.</text>
</comment>
<sequence length="72" mass="8225">MPIVVPKNNRVPSYFYLAMPGMPVVCLTMIEYLALPVARLKDSNVTNSRDRALRWAEKDGSNIVPFDMELLR</sequence>
<accession>A0A0F9TJH8</accession>